<dbReference type="AlphaFoldDB" id="A0A1A8FA94"/>
<sequence>FFLRGNEWHASMFILSTEMSLLFRNDTTCSSAVSSWSARFSLPIPFTAWR</sequence>
<dbReference type="EMBL" id="HAEB01009206">
    <property type="protein sequence ID" value="SBQ55733.1"/>
    <property type="molecule type" value="Transcribed_RNA"/>
</dbReference>
<name>A0A1A8FA94_9TELE</name>
<reference evidence="1" key="2">
    <citation type="submission" date="2016-06" db="EMBL/GenBank/DDBJ databases">
        <title>The genome of a short-lived fish provides insights into sex chromosome evolution and the genetic control of aging.</title>
        <authorList>
            <person name="Reichwald K."/>
            <person name="Felder M."/>
            <person name="Petzold A."/>
            <person name="Koch P."/>
            <person name="Groth M."/>
            <person name="Platzer M."/>
        </authorList>
    </citation>
    <scope>NUCLEOTIDE SEQUENCE</scope>
    <source>
        <tissue evidence="1">Brain</tissue>
    </source>
</reference>
<protein>
    <submittedName>
        <fullName evidence="1">Uncharacterized protein</fullName>
    </submittedName>
</protein>
<proteinExistence type="predicted"/>
<feature type="non-terminal residue" evidence="1">
    <location>
        <position position="1"/>
    </location>
</feature>
<evidence type="ECO:0000313" key="1">
    <source>
        <dbReference type="EMBL" id="SBQ55733.1"/>
    </source>
</evidence>
<feature type="non-terminal residue" evidence="1">
    <location>
        <position position="50"/>
    </location>
</feature>
<organism evidence="1">
    <name type="scientific">Nothobranchius korthausae</name>
    <dbReference type="NCBI Taxonomy" id="1143690"/>
    <lineage>
        <taxon>Eukaryota</taxon>
        <taxon>Metazoa</taxon>
        <taxon>Chordata</taxon>
        <taxon>Craniata</taxon>
        <taxon>Vertebrata</taxon>
        <taxon>Euteleostomi</taxon>
        <taxon>Actinopterygii</taxon>
        <taxon>Neopterygii</taxon>
        <taxon>Teleostei</taxon>
        <taxon>Neoteleostei</taxon>
        <taxon>Acanthomorphata</taxon>
        <taxon>Ovalentaria</taxon>
        <taxon>Atherinomorphae</taxon>
        <taxon>Cyprinodontiformes</taxon>
        <taxon>Nothobranchiidae</taxon>
        <taxon>Nothobranchius</taxon>
    </lineage>
</organism>
<accession>A0A1A8FA94</accession>
<gene>
    <name evidence="1" type="primary">CR936371.2</name>
</gene>
<reference evidence="1" key="1">
    <citation type="submission" date="2016-05" db="EMBL/GenBank/DDBJ databases">
        <authorList>
            <person name="Lavstsen T."/>
            <person name="Jespersen J.S."/>
        </authorList>
    </citation>
    <scope>NUCLEOTIDE SEQUENCE</scope>
    <source>
        <tissue evidence="1">Brain</tissue>
    </source>
</reference>